<protein>
    <submittedName>
        <fullName evidence="2">Uncharacterized protein</fullName>
    </submittedName>
</protein>
<proteinExistence type="predicted"/>
<keyword evidence="1" id="KW-0812">Transmembrane</keyword>
<dbReference type="EMBL" id="JAHUTJ010050345">
    <property type="protein sequence ID" value="MED6284032.1"/>
    <property type="molecule type" value="Genomic_DNA"/>
</dbReference>
<sequence length="121" mass="13849">MNYGINCLCTSELPQTHFIPWLLKLTKFVNILCHLPSASATPYCLLINTPTSNVILYISLSIYTLWFSLFSAGSSCFHARYTSRYPVSCHLLLFQPVFLSVFLVPISFFCSSCIFSFFFFK</sequence>
<feature type="transmembrane region" description="Helical" evidence="1">
    <location>
        <begin position="93"/>
        <end position="120"/>
    </location>
</feature>
<reference evidence="2 3" key="1">
    <citation type="submission" date="2021-06" db="EMBL/GenBank/DDBJ databases">
        <authorList>
            <person name="Palmer J.M."/>
        </authorList>
    </citation>
    <scope>NUCLEOTIDE SEQUENCE [LARGE SCALE GENOMIC DNA]</scope>
    <source>
        <strain evidence="2 3">CL_MEX2019</strain>
        <tissue evidence="2">Muscle</tissue>
    </source>
</reference>
<gene>
    <name evidence="2" type="ORF">CHARACLAT_015132</name>
</gene>
<organism evidence="2 3">
    <name type="scientific">Characodon lateralis</name>
    <dbReference type="NCBI Taxonomy" id="208331"/>
    <lineage>
        <taxon>Eukaryota</taxon>
        <taxon>Metazoa</taxon>
        <taxon>Chordata</taxon>
        <taxon>Craniata</taxon>
        <taxon>Vertebrata</taxon>
        <taxon>Euteleostomi</taxon>
        <taxon>Actinopterygii</taxon>
        <taxon>Neopterygii</taxon>
        <taxon>Teleostei</taxon>
        <taxon>Neoteleostei</taxon>
        <taxon>Acanthomorphata</taxon>
        <taxon>Ovalentaria</taxon>
        <taxon>Atherinomorphae</taxon>
        <taxon>Cyprinodontiformes</taxon>
        <taxon>Goodeidae</taxon>
        <taxon>Characodon</taxon>
    </lineage>
</organism>
<comment type="caution">
    <text evidence="2">The sequence shown here is derived from an EMBL/GenBank/DDBJ whole genome shotgun (WGS) entry which is preliminary data.</text>
</comment>
<evidence type="ECO:0000256" key="1">
    <source>
        <dbReference type="SAM" id="Phobius"/>
    </source>
</evidence>
<feature type="transmembrane region" description="Helical" evidence="1">
    <location>
        <begin position="54"/>
        <end position="73"/>
    </location>
</feature>
<keyword evidence="3" id="KW-1185">Reference proteome</keyword>
<evidence type="ECO:0000313" key="2">
    <source>
        <dbReference type="EMBL" id="MED6284032.1"/>
    </source>
</evidence>
<dbReference type="Proteomes" id="UP001352852">
    <property type="component" value="Unassembled WGS sequence"/>
</dbReference>
<keyword evidence="1" id="KW-0472">Membrane</keyword>
<evidence type="ECO:0000313" key="3">
    <source>
        <dbReference type="Proteomes" id="UP001352852"/>
    </source>
</evidence>
<name>A0ABU7EA88_9TELE</name>
<accession>A0ABU7EA88</accession>
<keyword evidence="1" id="KW-1133">Transmembrane helix</keyword>